<dbReference type="PROSITE" id="PS50977">
    <property type="entry name" value="HTH_TETR_2"/>
    <property type="match status" value="1"/>
</dbReference>
<name>A0ABU4F5Y6_9ACTN</name>
<feature type="DNA-binding region" description="H-T-H motif" evidence="4">
    <location>
        <begin position="32"/>
        <end position="51"/>
    </location>
</feature>
<keyword evidence="7" id="KW-1185">Reference proteome</keyword>
<dbReference type="PRINTS" id="PR00455">
    <property type="entry name" value="HTHTETR"/>
</dbReference>
<organism evidence="6 7">
    <name type="scientific">Streptomyces prunicolor</name>
    <dbReference type="NCBI Taxonomy" id="67348"/>
    <lineage>
        <taxon>Bacteria</taxon>
        <taxon>Bacillati</taxon>
        <taxon>Actinomycetota</taxon>
        <taxon>Actinomycetes</taxon>
        <taxon>Kitasatosporales</taxon>
        <taxon>Streptomycetaceae</taxon>
        <taxon>Streptomyces</taxon>
    </lineage>
</organism>
<evidence type="ECO:0000256" key="3">
    <source>
        <dbReference type="ARBA" id="ARBA00023163"/>
    </source>
</evidence>
<dbReference type="InterPro" id="IPR050109">
    <property type="entry name" value="HTH-type_TetR-like_transc_reg"/>
</dbReference>
<feature type="domain" description="HTH tetR-type" evidence="5">
    <location>
        <begin position="9"/>
        <end position="69"/>
    </location>
</feature>
<dbReference type="Proteomes" id="UP001187346">
    <property type="component" value="Unassembled WGS sequence"/>
</dbReference>
<keyword evidence="3" id="KW-0804">Transcription</keyword>
<sequence>MGLRELKKEQTRTLIADTAWRLFADRGFDAVRVAEIAREARVSEATVFNYFPRKEDLLYSRLEAFGERLVAAVDSRPPDESVLDAVRDFLLAPAGLLAQVEAGDDEAVVRLRTVNRMVADSPALRAREQQAIADATAALAARLTAEESAASRGGAVDVTAYVAANALMGVHRALIDLVRQRALADESPDRLAADVRAYGAEAFALLAQGFANYGVRPPS</sequence>
<dbReference type="Pfam" id="PF00440">
    <property type="entry name" value="TetR_N"/>
    <property type="match status" value="1"/>
</dbReference>
<dbReference type="Gene3D" id="1.10.10.60">
    <property type="entry name" value="Homeodomain-like"/>
    <property type="match status" value="1"/>
</dbReference>
<accession>A0ABU4F5Y6</accession>
<reference evidence="6 7" key="1">
    <citation type="submission" date="2023-10" db="EMBL/GenBank/DDBJ databases">
        <title>Characterization of rhizosphere-enriched actinobacteria from wheat plants lab-grown on chernevaya soil.</title>
        <authorList>
            <person name="Tikhonova E.N."/>
            <person name="Konopkin A."/>
            <person name="Kravchenko I.K."/>
        </authorList>
    </citation>
    <scope>NUCLEOTIDE SEQUENCE [LARGE SCALE GENOMIC DNA]</scope>
    <source>
        <strain evidence="6 7">RR29</strain>
    </source>
</reference>
<dbReference type="SUPFAM" id="SSF46689">
    <property type="entry name" value="Homeodomain-like"/>
    <property type="match status" value="1"/>
</dbReference>
<evidence type="ECO:0000256" key="2">
    <source>
        <dbReference type="ARBA" id="ARBA00023125"/>
    </source>
</evidence>
<dbReference type="InterPro" id="IPR001647">
    <property type="entry name" value="HTH_TetR"/>
</dbReference>
<dbReference type="RefSeq" id="WP_317770717.1">
    <property type="nucleotide sequence ID" value="NZ_JAWMAJ010000020.1"/>
</dbReference>
<gene>
    <name evidence="6" type="ORF">R5A26_08580</name>
</gene>
<comment type="caution">
    <text evidence="6">The sequence shown here is derived from an EMBL/GenBank/DDBJ whole genome shotgun (WGS) entry which is preliminary data.</text>
</comment>
<evidence type="ECO:0000313" key="7">
    <source>
        <dbReference type="Proteomes" id="UP001187346"/>
    </source>
</evidence>
<evidence type="ECO:0000259" key="5">
    <source>
        <dbReference type="PROSITE" id="PS50977"/>
    </source>
</evidence>
<evidence type="ECO:0000256" key="4">
    <source>
        <dbReference type="PROSITE-ProRule" id="PRU00335"/>
    </source>
</evidence>
<dbReference type="InterPro" id="IPR009057">
    <property type="entry name" value="Homeodomain-like_sf"/>
</dbReference>
<evidence type="ECO:0000256" key="1">
    <source>
        <dbReference type="ARBA" id="ARBA00023015"/>
    </source>
</evidence>
<keyword evidence="2 4" id="KW-0238">DNA-binding</keyword>
<dbReference type="PANTHER" id="PTHR30055:SF234">
    <property type="entry name" value="HTH-TYPE TRANSCRIPTIONAL REGULATOR BETI"/>
    <property type="match status" value="1"/>
</dbReference>
<protein>
    <submittedName>
        <fullName evidence="6">TetR family transcriptional regulator</fullName>
    </submittedName>
</protein>
<keyword evidence="1" id="KW-0805">Transcription regulation</keyword>
<dbReference type="PANTHER" id="PTHR30055">
    <property type="entry name" value="HTH-TYPE TRANSCRIPTIONAL REGULATOR RUTR"/>
    <property type="match status" value="1"/>
</dbReference>
<evidence type="ECO:0000313" key="6">
    <source>
        <dbReference type="EMBL" id="MDV7216007.1"/>
    </source>
</evidence>
<dbReference type="Gene3D" id="1.10.357.10">
    <property type="entry name" value="Tetracycline Repressor, domain 2"/>
    <property type="match status" value="1"/>
</dbReference>
<proteinExistence type="predicted"/>
<dbReference type="EMBL" id="JAWMAJ010000020">
    <property type="protein sequence ID" value="MDV7216007.1"/>
    <property type="molecule type" value="Genomic_DNA"/>
</dbReference>